<dbReference type="PROSITE" id="PS00166">
    <property type="entry name" value="ENOYL_COA_HYDRATASE"/>
    <property type="match status" value="1"/>
</dbReference>
<dbReference type="Gene3D" id="3.90.226.10">
    <property type="entry name" value="2-enoyl-CoA Hydratase, Chain A, domain 1"/>
    <property type="match status" value="1"/>
</dbReference>
<gene>
    <name evidence="3" type="ORF">BXY39_1504</name>
</gene>
<dbReference type="InterPro" id="IPR001753">
    <property type="entry name" value="Enoyl-CoA_hydra/iso"/>
</dbReference>
<dbReference type="Gene3D" id="1.10.12.10">
    <property type="entry name" value="Lyase 2-enoyl-coa Hydratase, Chain A, domain 2"/>
    <property type="match status" value="1"/>
</dbReference>
<dbReference type="OrthoDB" id="9781757at2"/>
<dbReference type="RefSeq" id="WP_121938184.1">
    <property type="nucleotide sequence ID" value="NZ_REFR01000010.1"/>
</dbReference>
<evidence type="ECO:0000313" key="3">
    <source>
        <dbReference type="EMBL" id="RMB08858.1"/>
    </source>
</evidence>
<comment type="similarity">
    <text evidence="1 2">Belongs to the enoyl-CoA hydratase/isomerase family.</text>
</comment>
<comment type="caution">
    <text evidence="3">The sequence shown here is derived from an EMBL/GenBank/DDBJ whole genome shotgun (WGS) entry which is preliminary data.</text>
</comment>
<dbReference type="GO" id="GO:0003824">
    <property type="term" value="F:catalytic activity"/>
    <property type="evidence" value="ECO:0007669"/>
    <property type="project" value="InterPro"/>
</dbReference>
<dbReference type="AlphaFoldDB" id="A0A3M0CH07"/>
<keyword evidence="4" id="KW-1185">Reference proteome</keyword>
<proteinExistence type="inferred from homology"/>
<dbReference type="SUPFAM" id="SSF52096">
    <property type="entry name" value="ClpP/crotonase"/>
    <property type="match status" value="1"/>
</dbReference>
<evidence type="ECO:0000256" key="1">
    <source>
        <dbReference type="ARBA" id="ARBA00005254"/>
    </source>
</evidence>
<dbReference type="InParanoid" id="A0A3M0CH07"/>
<dbReference type="InterPro" id="IPR029045">
    <property type="entry name" value="ClpP/crotonase-like_dom_sf"/>
</dbReference>
<dbReference type="FunCoup" id="A0A3M0CH07">
    <property type="interactions" value="122"/>
</dbReference>
<evidence type="ECO:0000313" key="4">
    <source>
        <dbReference type="Proteomes" id="UP000271227"/>
    </source>
</evidence>
<dbReference type="EMBL" id="REFR01000010">
    <property type="protein sequence ID" value="RMB08858.1"/>
    <property type="molecule type" value="Genomic_DNA"/>
</dbReference>
<dbReference type="PANTHER" id="PTHR43459:SF1">
    <property type="entry name" value="EG:BACN32G11.4 PROTEIN"/>
    <property type="match status" value="1"/>
</dbReference>
<dbReference type="InterPro" id="IPR014748">
    <property type="entry name" value="Enoyl-CoA_hydra_C"/>
</dbReference>
<evidence type="ECO:0000256" key="2">
    <source>
        <dbReference type="RuleBase" id="RU003707"/>
    </source>
</evidence>
<dbReference type="Proteomes" id="UP000271227">
    <property type="component" value="Unassembled WGS sequence"/>
</dbReference>
<name>A0A3M0CH07_9PROT</name>
<reference evidence="3 4" key="1">
    <citation type="submission" date="2018-10" db="EMBL/GenBank/DDBJ databases">
        <title>Genomic Encyclopedia of Archaeal and Bacterial Type Strains, Phase II (KMG-II): from individual species to whole genera.</title>
        <authorList>
            <person name="Goeker M."/>
        </authorList>
    </citation>
    <scope>NUCLEOTIDE SEQUENCE [LARGE SCALE GENOMIC DNA]</scope>
    <source>
        <strain evidence="3 4">DSM 25217</strain>
    </source>
</reference>
<protein>
    <submittedName>
        <fullName evidence="3">Short chain enoyl-CoA hydratase /enoyl-CoA hydratase</fullName>
    </submittedName>
</protein>
<sequence>MSRFETLIFTVEDGLATITLNQPDKLNAISTKMKAEMLTAVREAGAPGSGVRALMITGAGRGFCAGADLSEGGVGGTTGDPGANLVDSYHPVFLELAHLDMPVITAVNGVAAGAGMSLALTADIVIAARSAFFLQAFVNIGLVPDAGSTYLLPRLVGEARAKAMMMLGERIPAEQAADWGLIYQVVDDAALTETATTMAQRLAKGPTRALSHIRHLVAASAGNGYESQLQAEALAQRAAGRTDDSREGVQAFLEKRPAAFTGT</sequence>
<accession>A0A3M0CH07</accession>
<dbReference type="InterPro" id="IPR018376">
    <property type="entry name" value="Enoyl-CoA_hyd/isom_CS"/>
</dbReference>
<dbReference type="PANTHER" id="PTHR43459">
    <property type="entry name" value="ENOYL-COA HYDRATASE"/>
    <property type="match status" value="1"/>
</dbReference>
<dbReference type="Pfam" id="PF00378">
    <property type="entry name" value="ECH_1"/>
    <property type="match status" value="1"/>
</dbReference>
<dbReference type="CDD" id="cd06558">
    <property type="entry name" value="crotonase-like"/>
    <property type="match status" value="1"/>
</dbReference>
<organism evidence="3 4">
    <name type="scientific">Eilatimonas milleporae</name>
    <dbReference type="NCBI Taxonomy" id="911205"/>
    <lineage>
        <taxon>Bacteria</taxon>
        <taxon>Pseudomonadati</taxon>
        <taxon>Pseudomonadota</taxon>
        <taxon>Alphaproteobacteria</taxon>
        <taxon>Kordiimonadales</taxon>
        <taxon>Kordiimonadaceae</taxon>
        <taxon>Eilatimonas</taxon>
    </lineage>
</organism>